<sequence length="167" mass="17925">MRQIFVVGVGILLLGVSGIYNIILANSKPVDLILQVHVDPPPPCSVTGSSVDFQTVNINDINGSNYRKDAGYTLSCPDRKADDLRMQLRGNTTTINGEKVVDVGVPGFGIRIENADNNSLFSIGENNWTPFNITSQPKLNAVPVKQSGAQLSGADFSGSLTMVVDYQ</sequence>
<dbReference type="Gene3D" id="2.60.40.1090">
    <property type="entry name" value="Fimbrial-type adhesion domain"/>
    <property type="match status" value="1"/>
</dbReference>
<evidence type="ECO:0000313" key="5">
    <source>
        <dbReference type="Proteomes" id="UP000250385"/>
    </source>
</evidence>
<dbReference type="PANTHER" id="PTHR33420:SF34">
    <property type="entry name" value="MINOR FIMBRIAL SUBUNIT"/>
    <property type="match status" value="1"/>
</dbReference>
<evidence type="ECO:0000313" key="4">
    <source>
        <dbReference type="EMBL" id="SPX28739.1"/>
    </source>
</evidence>
<dbReference type="InterPro" id="IPR008966">
    <property type="entry name" value="Adhesion_dom_sf"/>
</dbReference>
<organism evidence="2 7">
    <name type="scientific">Escherichia coli</name>
    <dbReference type="NCBI Taxonomy" id="562"/>
    <lineage>
        <taxon>Bacteria</taxon>
        <taxon>Pseudomonadati</taxon>
        <taxon>Pseudomonadota</taxon>
        <taxon>Gammaproteobacteria</taxon>
        <taxon>Enterobacterales</taxon>
        <taxon>Enterobacteriaceae</taxon>
        <taxon>Escherichia</taxon>
    </lineage>
</organism>
<dbReference type="AlphaFoldDB" id="A0A0F3UIS0"/>
<dbReference type="GO" id="GO:0043709">
    <property type="term" value="P:cell adhesion involved in single-species biofilm formation"/>
    <property type="evidence" value="ECO:0007669"/>
    <property type="project" value="TreeGrafter"/>
</dbReference>
<evidence type="ECO:0000313" key="6">
    <source>
        <dbReference type="Proteomes" id="UP000514754"/>
    </source>
</evidence>
<reference evidence="2 7" key="2">
    <citation type="submission" date="2019-07" db="EMBL/GenBank/DDBJ databases">
        <authorList>
            <consortium name="GenomeTrakr network: Whole genome sequencing for foodborne pathogen traceback"/>
        </authorList>
    </citation>
    <scope>NUCLEOTIDE SEQUENCE [LARGE SCALE GENOMIC DNA]</scope>
    <source>
        <strain evidence="2 7">PSU-1859</strain>
    </source>
</reference>
<reference evidence="4 5" key="1">
    <citation type="submission" date="2018-06" db="EMBL/GenBank/DDBJ databases">
        <authorList>
            <consortium name="Pathogen Informatics"/>
            <person name="Doyle S."/>
        </authorList>
    </citation>
    <scope>NUCLEOTIDE SEQUENCE [LARGE SCALE GENOMIC DNA]</scope>
    <source>
        <strain evidence="4 5">NCTC10279</strain>
    </source>
</reference>
<dbReference type="EMBL" id="AASFMQ010000104">
    <property type="protein sequence ID" value="EFB3618844.1"/>
    <property type="molecule type" value="Genomic_DNA"/>
</dbReference>
<dbReference type="Proteomes" id="UP000514754">
    <property type="component" value="Chromosome"/>
</dbReference>
<reference evidence="3 6" key="3">
    <citation type="submission" date="2020-06" db="EMBL/GenBank/DDBJ databases">
        <title>REHAB project genomes.</title>
        <authorList>
            <person name="Shaw L.P."/>
        </authorList>
    </citation>
    <scope>NUCLEOTIDE SEQUENCE [LARGE SCALE GENOMIC DNA]</scope>
    <source>
        <strain evidence="3 6">RHB10-C12</strain>
    </source>
</reference>
<dbReference type="InterPro" id="IPR000259">
    <property type="entry name" value="Adhesion_dom_fimbrial"/>
</dbReference>
<dbReference type="Proteomes" id="UP000250385">
    <property type="component" value="Unassembled WGS sequence"/>
</dbReference>
<gene>
    <name evidence="4" type="primary">yfcR</name>
    <name evidence="2" type="ORF">FPS11_28985</name>
    <name evidence="3" type="ORF">HVW43_24640</name>
    <name evidence="4" type="ORF">NCTC10279_00934</name>
</gene>
<dbReference type="EMBL" id="UASG01000007">
    <property type="protein sequence ID" value="SPX28739.1"/>
    <property type="molecule type" value="Genomic_DNA"/>
</dbReference>
<dbReference type="PANTHER" id="PTHR33420">
    <property type="entry name" value="FIMBRIAL SUBUNIT ELFA-RELATED"/>
    <property type="match status" value="1"/>
</dbReference>
<evidence type="ECO:0000313" key="2">
    <source>
        <dbReference type="EMBL" id="EFB3618844.1"/>
    </source>
</evidence>
<accession>A0A0F3UIS0</accession>
<evidence type="ECO:0000313" key="7">
    <source>
        <dbReference type="Proteomes" id="UP000543252"/>
    </source>
</evidence>
<protein>
    <submittedName>
        <fullName evidence="3">Fimbrial protein</fullName>
    </submittedName>
    <submittedName>
        <fullName evidence="4">Fimbrial-like adhesin protein</fullName>
    </submittedName>
</protein>
<dbReference type="Proteomes" id="UP000543252">
    <property type="component" value="Unassembled WGS sequence"/>
</dbReference>
<dbReference type="InterPro" id="IPR036937">
    <property type="entry name" value="Adhesion_dom_fimbrial_sf"/>
</dbReference>
<dbReference type="SUPFAM" id="SSF49401">
    <property type="entry name" value="Bacterial adhesins"/>
    <property type="match status" value="1"/>
</dbReference>
<dbReference type="RefSeq" id="WP_001248900.1">
    <property type="nucleotide sequence ID" value="NZ_BDLI01000008.1"/>
</dbReference>
<dbReference type="GO" id="GO:0009289">
    <property type="term" value="C:pilus"/>
    <property type="evidence" value="ECO:0007669"/>
    <property type="project" value="InterPro"/>
</dbReference>
<dbReference type="InterPro" id="IPR050263">
    <property type="entry name" value="Bact_Fimbrial_Adh_Pro"/>
</dbReference>
<feature type="domain" description="Fimbrial-type adhesion" evidence="1">
    <location>
        <begin position="38"/>
        <end position="167"/>
    </location>
</feature>
<dbReference type="EMBL" id="CP057906">
    <property type="protein sequence ID" value="QMO43283.1"/>
    <property type="molecule type" value="Genomic_DNA"/>
</dbReference>
<proteinExistence type="predicted"/>
<dbReference type="Pfam" id="PF00419">
    <property type="entry name" value="Fimbrial"/>
    <property type="match status" value="1"/>
</dbReference>
<name>A0A0F3UIS0_ECOLX</name>
<evidence type="ECO:0000259" key="1">
    <source>
        <dbReference type="Pfam" id="PF00419"/>
    </source>
</evidence>
<evidence type="ECO:0000313" key="3">
    <source>
        <dbReference type="EMBL" id="QMO43283.1"/>
    </source>
</evidence>